<keyword evidence="3" id="KW-1185">Reference proteome</keyword>
<protein>
    <submittedName>
        <fullName evidence="2">Uncharacterized protein LOC120812079</fullName>
    </submittedName>
</protein>
<organism evidence="2 3">
    <name type="scientific">Xyrichtys novacula</name>
    <name type="common">Pearly razorfish</name>
    <name type="synonym">Hemipteronotus novacula</name>
    <dbReference type="NCBI Taxonomy" id="13765"/>
    <lineage>
        <taxon>Eukaryota</taxon>
        <taxon>Metazoa</taxon>
        <taxon>Chordata</taxon>
        <taxon>Craniata</taxon>
        <taxon>Vertebrata</taxon>
        <taxon>Euteleostomi</taxon>
        <taxon>Actinopterygii</taxon>
        <taxon>Neopterygii</taxon>
        <taxon>Teleostei</taxon>
        <taxon>Neoteleostei</taxon>
        <taxon>Acanthomorphata</taxon>
        <taxon>Eupercaria</taxon>
        <taxon>Labriformes</taxon>
        <taxon>Labridae</taxon>
        <taxon>Xyrichtys</taxon>
    </lineage>
</organism>
<dbReference type="PANTHER" id="PTHR33802">
    <property type="entry name" value="SI:CH211-161H7.5-RELATED"/>
    <property type="match status" value="1"/>
</dbReference>
<dbReference type="PANTHER" id="PTHR33802:SF1">
    <property type="entry name" value="XK-RELATED PROTEIN"/>
    <property type="match status" value="1"/>
</dbReference>
<feature type="transmembrane region" description="Helical" evidence="1">
    <location>
        <begin position="51"/>
        <end position="72"/>
    </location>
</feature>
<reference evidence="2" key="1">
    <citation type="submission" date="2023-08" db="EMBL/GenBank/DDBJ databases">
        <authorList>
            <person name="Alioto T."/>
            <person name="Alioto T."/>
            <person name="Gomez Garrido J."/>
        </authorList>
    </citation>
    <scope>NUCLEOTIDE SEQUENCE</scope>
</reference>
<evidence type="ECO:0000256" key="1">
    <source>
        <dbReference type="SAM" id="Phobius"/>
    </source>
</evidence>
<keyword evidence="1" id="KW-1133">Transmembrane helix</keyword>
<evidence type="ECO:0000313" key="3">
    <source>
        <dbReference type="Proteomes" id="UP001178508"/>
    </source>
</evidence>
<evidence type="ECO:0000313" key="2">
    <source>
        <dbReference type="EMBL" id="CAJ1082042.1"/>
    </source>
</evidence>
<name>A0AAV1H7N4_XYRNO</name>
<dbReference type="EMBL" id="OY660883">
    <property type="protein sequence ID" value="CAJ1082042.1"/>
    <property type="molecule type" value="Genomic_DNA"/>
</dbReference>
<dbReference type="AlphaFoldDB" id="A0AAV1H7N4"/>
<gene>
    <name evidence="2" type="ORF">XNOV1_A035156</name>
</gene>
<proteinExistence type="predicted"/>
<accession>A0AAV1H7N4</accession>
<keyword evidence="1" id="KW-0812">Transmembrane</keyword>
<keyword evidence="1" id="KW-0472">Membrane</keyword>
<dbReference type="Proteomes" id="UP001178508">
    <property type="component" value="Chromosome 20"/>
</dbReference>
<sequence length="104" mass="11932">MVLLLMQLLAWFLLENFYLDKHVRYIVTIYPVVILWLAGVLDNSNSPTSPIYIFVASILAFSCVMFVTRVALVTWRHHKQPLYSDSRASMSPVEIALTQSKLCL</sequence>